<evidence type="ECO:0000313" key="1">
    <source>
        <dbReference type="EMBL" id="MBN8252412.1"/>
    </source>
</evidence>
<protein>
    <submittedName>
        <fullName evidence="1">DUF2515 family protein</fullName>
    </submittedName>
</protein>
<gene>
    <name evidence="1" type="ORF">JF537_12605</name>
</gene>
<dbReference type="AlphaFoldDB" id="A0A8I1MHK2"/>
<proteinExistence type="predicted"/>
<evidence type="ECO:0000313" key="2">
    <source>
        <dbReference type="Proteomes" id="UP000664578"/>
    </source>
</evidence>
<dbReference type="EMBL" id="JAEMWV010000006">
    <property type="protein sequence ID" value="MBN8252412.1"/>
    <property type="molecule type" value="Genomic_DNA"/>
</dbReference>
<sequence length="333" mass="40074">MKTYFVFIPNVKEESSMLTSFEQQVVETIRLKTKQLNIDNISRTEAYATFYNNHPEVKWSFLASMVSRNAGWNMCDLQGKWFPELLSIETRDLLFLTYERANWLIFQDAFPQLLLYEISKKHEKSYFHLLEYFDVSPFMYEKWTVFWERKKEIELMHALIINEQHIIEPAVIAHPFYQKKVFHRLVFHFQDSLHFSSVLFPTMEGEIYGCSVHSFTKVDERIKLGKKLGELLFSQALYPKFLQFSMSTVHTGSRVDYEQYVFRSKRRDTPYLRMTFPIVSHHEKKRGQWRISKRREKKLMKSLDLSAPMPITEWYQNKQKQLHVLVGIKKFFR</sequence>
<dbReference type="InterPro" id="IPR019658">
    <property type="entry name" value="DUF2515"/>
</dbReference>
<comment type="caution">
    <text evidence="1">The sequence shown here is derived from an EMBL/GenBank/DDBJ whole genome shotgun (WGS) entry which is preliminary data.</text>
</comment>
<dbReference type="Pfam" id="PF10720">
    <property type="entry name" value="DUF2515"/>
    <property type="match status" value="1"/>
</dbReference>
<organism evidence="1 2">
    <name type="scientific">Priestia flexa</name>
    <dbReference type="NCBI Taxonomy" id="86664"/>
    <lineage>
        <taxon>Bacteria</taxon>
        <taxon>Bacillati</taxon>
        <taxon>Bacillota</taxon>
        <taxon>Bacilli</taxon>
        <taxon>Bacillales</taxon>
        <taxon>Bacillaceae</taxon>
        <taxon>Priestia</taxon>
    </lineage>
</organism>
<accession>A0A8I1MHK2</accession>
<name>A0A8I1MHK2_9BACI</name>
<dbReference type="Proteomes" id="UP000664578">
    <property type="component" value="Unassembled WGS sequence"/>
</dbReference>
<reference evidence="1" key="1">
    <citation type="submission" date="2020-12" db="EMBL/GenBank/DDBJ databases">
        <title>PHA producing bacteria isolated from mangrove.</title>
        <authorList>
            <person name="Zheng W."/>
            <person name="Yu S."/>
            <person name="Huang Y."/>
        </authorList>
    </citation>
    <scope>NUCLEOTIDE SEQUENCE</scope>
    <source>
        <strain evidence="1">GN22-4</strain>
    </source>
</reference>